<dbReference type="PANTHER" id="PTHR42940">
    <property type="entry name" value="ALCOHOL DEHYDROGENASE 1-RELATED"/>
    <property type="match status" value="1"/>
</dbReference>
<keyword evidence="6" id="KW-0560">Oxidoreductase</keyword>
<proteinExistence type="inferred from homology"/>
<gene>
    <name evidence="10" type="ORF">METBISCDRAFT_26458</name>
</gene>
<keyword evidence="5" id="KW-0862">Zinc</keyword>
<keyword evidence="11" id="KW-1185">Reference proteome</keyword>
<keyword evidence="4" id="KW-0479">Metal-binding</keyword>
<feature type="domain" description="Alcohol dehydrogenase-like N-terminal" evidence="9">
    <location>
        <begin position="3"/>
        <end position="63"/>
    </location>
</feature>
<dbReference type="AlphaFoldDB" id="A0A4P9ZF62"/>
<dbReference type="Gene3D" id="3.40.50.720">
    <property type="entry name" value="NAD(P)-binding Rossmann-like Domain"/>
    <property type="match status" value="1"/>
</dbReference>
<reference evidence="11" key="1">
    <citation type="journal article" date="2018" name="Nat. Microbiol.">
        <title>Leveraging single-cell genomics to expand the fungal tree of life.</title>
        <authorList>
            <person name="Ahrendt S.R."/>
            <person name="Quandt C.A."/>
            <person name="Ciobanu D."/>
            <person name="Clum A."/>
            <person name="Salamov A."/>
            <person name="Andreopoulos B."/>
            <person name="Cheng J.F."/>
            <person name="Woyke T."/>
            <person name="Pelin A."/>
            <person name="Henrissat B."/>
            <person name="Reynolds N.K."/>
            <person name="Benny G.L."/>
            <person name="Smith M.E."/>
            <person name="James T.Y."/>
            <person name="Grigoriev I.V."/>
        </authorList>
    </citation>
    <scope>NUCLEOTIDE SEQUENCE [LARGE SCALE GENOMIC DNA]</scope>
    <source>
        <strain evidence="11">Baker2002</strain>
    </source>
</reference>
<dbReference type="EC" id="1.1.1.1" evidence="3"/>
<evidence type="ECO:0000313" key="11">
    <source>
        <dbReference type="Proteomes" id="UP000268321"/>
    </source>
</evidence>
<evidence type="ECO:0000259" key="9">
    <source>
        <dbReference type="Pfam" id="PF08240"/>
    </source>
</evidence>
<dbReference type="SUPFAM" id="SSF51735">
    <property type="entry name" value="NAD(P)-binding Rossmann-fold domains"/>
    <property type="match status" value="1"/>
</dbReference>
<evidence type="ECO:0000259" key="8">
    <source>
        <dbReference type="Pfam" id="PF00107"/>
    </source>
</evidence>
<dbReference type="Pfam" id="PF00107">
    <property type="entry name" value="ADH_zinc_N"/>
    <property type="match status" value="1"/>
</dbReference>
<dbReference type="InterPro" id="IPR011032">
    <property type="entry name" value="GroES-like_sf"/>
</dbReference>
<dbReference type="InterPro" id="IPR036291">
    <property type="entry name" value="NAD(P)-bd_dom_sf"/>
</dbReference>
<dbReference type="GO" id="GO:0005737">
    <property type="term" value="C:cytoplasm"/>
    <property type="evidence" value="ECO:0007669"/>
    <property type="project" value="TreeGrafter"/>
</dbReference>
<dbReference type="GO" id="GO:0004022">
    <property type="term" value="F:alcohol dehydrogenase (NAD+) activity"/>
    <property type="evidence" value="ECO:0007669"/>
    <property type="project" value="UniProtKB-EC"/>
</dbReference>
<evidence type="ECO:0000256" key="1">
    <source>
        <dbReference type="ARBA" id="ARBA00001947"/>
    </source>
</evidence>
<comment type="similarity">
    <text evidence="2">Belongs to the zinc-containing alcohol dehydrogenase family.</text>
</comment>
<evidence type="ECO:0000256" key="3">
    <source>
        <dbReference type="ARBA" id="ARBA00013190"/>
    </source>
</evidence>
<feature type="domain" description="Alcohol dehydrogenase-like C-terminal" evidence="8">
    <location>
        <begin position="87"/>
        <end position="201"/>
    </location>
</feature>
<evidence type="ECO:0000256" key="4">
    <source>
        <dbReference type="ARBA" id="ARBA00022723"/>
    </source>
</evidence>
<dbReference type="Pfam" id="PF08240">
    <property type="entry name" value="ADH_N"/>
    <property type="match status" value="1"/>
</dbReference>
<accession>A0A4P9ZF62</accession>
<dbReference type="PANTHER" id="PTHR42940:SF3">
    <property type="entry name" value="ALCOHOL DEHYDROGENASE 1-RELATED"/>
    <property type="match status" value="1"/>
</dbReference>
<dbReference type="GO" id="GO:0046872">
    <property type="term" value="F:metal ion binding"/>
    <property type="evidence" value="ECO:0007669"/>
    <property type="project" value="UniProtKB-KW"/>
</dbReference>
<evidence type="ECO:0000256" key="2">
    <source>
        <dbReference type="ARBA" id="ARBA00008072"/>
    </source>
</evidence>
<dbReference type="InterPro" id="IPR013154">
    <property type="entry name" value="ADH-like_N"/>
</dbReference>
<organism evidence="10 11">
    <name type="scientific">Metschnikowia bicuspidata</name>
    <dbReference type="NCBI Taxonomy" id="27322"/>
    <lineage>
        <taxon>Eukaryota</taxon>
        <taxon>Fungi</taxon>
        <taxon>Dikarya</taxon>
        <taxon>Ascomycota</taxon>
        <taxon>Saccharomycotina</taxon>
        <taxon>Pichiomycetes</taxon>
        <taxon>Metschnikowiaceae</taxon>
        <taxon>Metschnikowia</taxon>
    </lineage>
</organism>
<dbReference type="OrthoDB" id="1879366at2759"/>
<protein>
    <recommendedName>
        <fullName evidence="3">alcohol dehydrogenase</fullName>
        <ecNumber evidence="3">1.1.1.1</ecNumber>
    </recommendedName>
</protein>
<dbReference type="SUPFAM" id="SSF50129">
    <property type="entry name" value="GroES-like"/>
    <property type="match status" value="1"/>
</dbReference>
<evidence type="ECO:0000256" key="7">
    <source>
        <dbReference type="ARBA" id="ARBA00023027"/>
    </source>
</evidence>
<comment type="cofactor">
    <cofactor evidence="1">
        <name>Zn(2+)</name>
        <dbReference type="ChEBI" id="CHEBI:29105"/>
    </cofactor>
</comment>
<evidence type="ECO:0000256" key="5">
    <source>
        <dbReference type="ARBA" id="ARBA00022833"/>
    </source>
</evidence>
<dbReference type="Proteomes" id="UP000268321">
    <property type="component" value="Unassembled WGS sequence"/>
</dbReference>
<name>A0A4P9ZF62_9ASCO</name>
<dbReference type="InterPro" id="IPR013149">
    <property type="entry name" value="ADH-like_C"/>
</dbReference>
<evidence type="ECO:0000313" key="10">
    <source>
        <dbReference type="EMBL" id="RKP31654.1"/>
    </source>
</evidence>
<dbReference type="Gene3D" id="3.90.180.10">
    <property type="entry name" value="Medium-chain alcohol dehydrogenases, catalytic domain"/>
    <property type="match status" value="2"/>
</dbReference>
<evidence type="ECO:0000256" key="6">
    <source>
        <dbReference type="ARBA" id="ARBA00023002"/>
    </source>
</evidence>
<sequence>MATKLPLIGGHEGAGVVVAMGGSFKGWQVGDYAGIKWLNSCCDACELCQNNYEPNCAHADFPDVLHAAGFPEDTDLAEVSAILCAGGLGSLAVQYAKAMGYRVVGIDGGAEKTALARGLGTEASDITNGGPYGVINVSVLQKAIQQSVDYFRATDTVVLVGLPVGAKIVAPMFEYVIKSVNIRGSYVGSRAYIAEAIEFFARGLIKYPIKVIGLSKLPEVYKLME</sequence>
<keyword evidence="7" id="KW-0520">NAD</keyword>
<dbReference type="EMBL" id="ML004439">
    <property type="protein sequence ID" value="RKP31654.1"/>
    <property type="molecule type" value="Genomic_DNA"/>
</dbReference>